<evidence type="ECO:0008006" key="3">
    <source>
        <dbReference type="Google" id="ProtNLM"/>
    </source>
</evidence>
<dbReference type="InterPro" id="IPR025373">
    <property type="entry name" value="DUF4363"/>
</dbReference>
<dbReference type="RefSeq" id="WP_035378520.1">
    <property type="nucleotide sequence ID" value="NZ_AZQP01000009.1"/>
</dbReference>
<proteinExistence type="predicted"/>
<evidence type="ECO:0000313" key="1">
    <source>
        <dbReference type="EMBL" id="EYE89092.1"/>
    </source>
</evidence>
<dbReference type="AlphaFoldDB" id="A0A017RWQ9"/>
<organism evidence="1 2">
    <name type="scientific">Fervidicella metallireducens AeB</name>
    <dbReference type="NCBI Taxonomy" id="1403537"/>
    <lineage>
        <taxon>Bacteria</taxon>
        <taxon>Bacillati</taxon>
        <taxon>Bacillota</taxon>
        <taxon>Clostridia</taxon>
        <taxon>Eubacteriales</taxon>
        <taxon>Clostridiaceae</taxon>
        <taxon>Fervidicella</taxon>
    </lineage>
</organism>
<evidence type="ECO:0000313" key="2">
    <source>
        <dbReference type="Proteomes" id="UP000019681"/>
    </source>
</evidence>
<keyword evidence="2" id="KW-1185">Reference proteome</keyword>
<protein>
    <recommendedName>
        <fullName evidence="3">DUF4363 domain-containing protein</fullName>
    </recommendedName>
</protein>
<dbReference type="Proteomes" id="UP000019681">
    <property type="component" value="Unassembled WGS sequence"/>
</dbReference>
<dbReference type="Pfam" id="PF14276">
    <property type="entry name" value="DUF4363"/>
    <property type="match status" value="1"/>
</dbReference>
<dbReference type="OrthoDB" id="3034917at2"/>
<dbReference type="EMBL" id="AZQP01000009">
    <property type="protein sequence ID" value="EYE89092.1"/>
    <property type="molecule type" value="Genomic_DNA"/>
</dbReference>
<reference evidence="1 2" key="1">
    <citation type="journal article" date="2014" name="Genome Announc.">
        <title>Draft Genome Sequence of Fervidicella metallireducens Strain AeBT, an Iron-Reducing Thermoanaerobe from the Great Artesian Basin.</title>
        <authorList>
            <person name="Patel B.K."/>
        </authorList>
    </citation>
    <scope>NUCLEOTIDE SEQUENCE [LARGE SCALE GENOMIC DNA]</scope>
    <source>
        <strain evidence="1 2">AeB</strain>
    </source>
</reference>
<dbReference type="STRING" id="1403537.Q428_04400"/>
<comment type="caution">
    <text evidence="1">The sequence shown here is derived from an EMBL/GenBank/DDBJ whole genome shotgun (WGS) entry which is preliminary data.</text>
</comment>
<sequence length="130" mass="15165">MKSNNKILILSLFILFAILTSGILIRKYLIKTTDTYLAELKKVEFNITNDNWSEAEKRLEKLESNWMQTQSKWGLFTDHKEIDNITISLKSTTAYVKSKNFSQSLASLRTLQHYLSHIPNMEAFTLENIF</sequence>
<accession>A0A017RWQ9</accession>
<name>A0A017RWQ9_9CLOT</name>
<gene>
    <name evidence="1" type="ORF">Q428_04400</name>
</gene>